<sequence length="149" mass="16468">MLWTITIVCLFLVGLIFRQAFQRDEREKAENDSGLAILEFGRAFPDEAIRDVVTTANGKTVFLRLHDGKAGCMNAHGLHYTCHLIEPGTVRVESAGPRRLSVTFANAAFEGGTFEFRNEQQAAEVSLWLLGSFRPMTAVAGDLAQKQPI</sequence>
<dbReference type="AlphaFoldDB" id="A0AA50CQX8"/>
<organism evidence="1 2">
    <name type="scientific">Shinella sumterensis</name>
    <dbReference type="NCBI Taxonomy" id="1967501"/>
    <lineage>
        <taxon>Bacteria</taxon>
        <taxon>Pseudomonadati</taxon>
        <taxon>Pseudomonadota</taxon>
        <taxon>Alphaproteobacteria</taxon>
        <taxon>Hyphomicrobiales</taxon>
        <taxon>Rhizobiaceae</taxon>
        <taxon>Shinella</taxon>
    </lineage>
</organism>
<evidence type="ECO:0000313" key="2">
    <source>
        <dbReference type="Proteomes" id="UP001234585"/>
    </source>
</evidence>
<accession>A0AA50CQX8</accession>
<dbReference type="Proteomes" id="UP001234585">
    <property type="component" value="Chromosome"/>
</dbReference>
<keyword evidence="2" id="KW-1185">Reference proteome</keyword>
<dbReference type="EMBL" id="CP132302">
    <property type="protein sequence ID" value="WLR98831.1"/>
    <property type="molecule type" value="Genomic_DNA"/>
</dbReference>
<proteinExistence type="predicted"/>
<gene>
    <name evidence="1" type="ORF">Q9313_07360</name>
</gene>
<protein>
    <submittedName>
        <fullName evidence="1">Uncharacterized protein</fullName>
    </submittedName>
</protein>
<reference evidence="1 2" key="1">
    <citation type="submission" date="2023-08" db="EMBL/GenBank/DDBJ databases">
        <title>Pathogen: clinical or host-associated sample.</title>
        <authorList>
            <person name="Hergert J."/>
            <person name="Casey R."/>
            <person name="Wagner J."/>
            <person name="Young E.L."/>
            <person name="Oakeson K.F."/>
        </authorList>
    </citation>
    <scope>NUCLEOTIDE SEQUENCE [LARGE SCALE GENOMIC DNA]</scope>
    <source>
        <strain evidence="1 2">1760953</strain>
    </source>
</reference>
<name>A0AA50CQX8_9HYPH</name>
<dbReference type="RefSeq" id="WP_247219968.1">
    <property type="nucleotide sequence ID" value="NZ_CP132302.1"/>
</dbReference>
<evidence type="ECO:0000313" key="1">
    <source>
        <dbReference type="EMBL" id="WLR98831.1"/>
    </source>
</evidence>